<evidence type="ECO:0000313" key="22">
    <source>
        <dbReference type="EMBL" id="OMH80517.1"/>
    </source>
</evidence>
<keyword evidence="13 20" id="KW-0269">Exonuclease</keyword>
<dbReference type="Gene3D" id="1.10.150.20">
    <property type="entry name" value="5' to 3' exonuclease, C-terminal subdomain"/>
    <property type="match status" value="1"/>
</dbReference>
<dbReference type="SUPFAM" id="SSF47807">
    <property type="entry name" value="5' to 3' exonuclease, C-terminal subdomain"/>
    <property type="match status" value="1"/>
</dbReference>
<dbReference type="Pfam" id="PF12874">
    <property type="entry name" value="zf-met"/>
    <property type="match status" value="1"/>
</dbReference>
<evidence type="ECO:0000256" key="5">
    <source>
        <dbReference type="ARBA" id="ARBA00022722"/>
    </source>
</evidence>
<dbReference type="InterPro" id="IPR036279">
    <property type="entry name" value="5-3_exonuclease_C_sf"/>
</dbReference>
<keyword evidence="18 20" id="KW-0539">Nucleus</keyword>
<dbReference type="PROSITE" id="PS00841">
    <property type="entry name" value="XPG_1"/>
    <property type="match status" value="1"/>
</dbReference>
<keyword evidence="3" id="KW-0507">mRNA processing</keyword>
<keyword evidence="7" id="KW-0747">Spliceosome</keyword>
<dbReference type="SMART" id="SM00279">
    <property type="entry name" value="HhH2"/>
    <property type="match status" value="1"/>
</dbReference>
<dbReference type="InterPro" id="IPR019974">
    <property type="entry name" value="XPG_CS"/>
</dbReference>
<keyword evidence="2 20" id="KW-0597">Phosphoprotein</keyword>
<dbReference type="InterPro" id="IPR036236">
    <property type="entry name" value="Znf_C2H2_sf"/>
</dbReference>
<dbReference type="Pfam" id="PF16835">
    <property type="entry name" value="SF3A2"/>
    <property type="match status" value="1"/>
</dbReference>
<dbReference type="GO" id="GO:0005730">
    <property type="term" value="C:nucleolus"/>
    <property type="evidence" value="ECO:0007669"/>
    <property type="project" value="UniProtKB-SubCell"/>
</dbReference>
<dbReference type="CDD" id="cd09907">
    <property type="entry name" value="H3TH_FEN1-Euk"/>
    <property type="match status" value="1"/>
</dbReference>
<dbReference type="GO" id="GO:0071004">
    <property type="term" value="C:U2-type prespliceosome"/>
    <property type="evidence" value="ECO:0007669"/>
    <property type="project" value="TreeGrafter"/>
</dbReference>
<evidence type="ECO:0000256" key="3">
    <source>
        <dbReference type="ARBA" id="ARBA00022664"/>
    </source>
</evidence>
<dbReference type="SMART" id="SM00451">
    <property type="entry name" value="ZnF_U1"/>
    <property type="match status" value="1"/>
</dbReference>
<comment type="caution">
    <text evidence="22">The sequence shown here is derived from an EMBL/GenBank/DDBJ whole genome shotgun (WGS) entry which is preliminary data.</text>
</comment>
<evidence type="ECO:0000256" key="6">
    <source>
        <dbReference type="ARBA" id="ARBA00022723"/>
    </source>
</evidence>
<evidence type="ECO:0000256" key="19">
    <source>
        <dbReference type="ARBA" id="ARBA00034726"/>
    </source>
</evidence>
<dbReference type="GO" id="GO:0043137">
    <property type="term" value="P:DNA replication, removal of RNA primer"/>
    <property type="evidence" value="ECO:0007669"/>
    <property type="project" value="UniProtKB-UniRule"/>
</dbReference>
<comment type="similarity">
    <text evidence="1">Belongs to the SF3A2 family.</text>
</comment>
<evidence type="ECO:0000256" key="18">
    <source>
        <dbReference type="ARBA" id="ARBA00023242"/>
    </source>
</evidence>
<name>A0A1R1PHU0_ZANCU</name>
<keyword evidence="17 20" id="KW-0234">DNA repair</keyword>
<dbReference type="CDD" id="cd09867">
    <property type="entry name" value="PIN_FEN1"/>
    <property type="match status" value="1"/>
</dbReference>
<dbReference type="GO" id="GO:0017108">
    <property type="term" value="F:5'-flap endonuclease activity"/>
    <property type="evidence" value="ECO:0007669"/>
    <property type="project" value="UniProtKB-UniRule"/>
</dbReference>
<keyword evidence="4 20" id="KW-0235">DNA replication</keyword>
<keyword evidence="16" id="KW-0508">mRNA splicing</keyword>
<evidence type="ECO:0000256" key="13">
    <source>
        <dbReference type="ARBA" id="ARBA00022839"/>
    </source>
</evidence>
<dbReference type="GO" id="GO:0008409">
    <property type="term" value="F:5'-3' exonuclease activity"/>
    <property type="evidence" value="ECO:0007669"/>
    <property type="project" value="UniProtKB-UniRule"/>
</dbReference>
<evidence type="ECO:0000256" key="1">
    <source>
        <dbReference type="ARBA" id="ARBA00008995"/>
    </source>
</evidence>
<keyword evidence="12" id="KW-0862">Zinc</keyword>
<organism evidence="22 24">
    <name type="scientific">Zancudomyces culisetae</name>
    <name type="common">Gut fungus</name>
    <name type="synonym">Smittium culisetae</name>
    <dbReference type="NCBI Taxonomy" id="1213189"/>
    <lineage>
        <taxon>Eukaryota</taxon>
        <taxon>Fungi</taxon>
        <taxon>Fungi incertae sedis</taxon>
        <taxon>Zoopagomycota</taxon>
        <taxon>Kickxellomycotina</taxon>
        <taxon>Harpellomycetes</taxon>
        <taxon>Harpellales</taxon>
        <taxon>Legeriomycetaceae</taxon>
        <taxon>Zancudomyces</taxon>
    </lineage>
</organism>
<keyword evidence="15 20" id="KW-0496">Mitochondrion</keyword>
<evidence type="ECO:0000256" key="10">
    <source>
        <dbReference type="ARBA" id="ARBA00022771"/>
    </source>
</evidence>
<evidence type="ECO:0000256" key="11">
    <source>
        <dbReference type="ARBA" id="ARBA00022801"/>
    </source>
</evidence>
<dbReference type="GO" id="GO:0000287">
    <property type="term" value="F:magnesium ion binding"/>
    <property type="evidence" value="ECO:0007669"/>
    <property type="project" value="UniProtKB-UniRule"/>
</dbReference>
<evidence type="ECO:0000259" key="21">
    <source>
        <dbReference type="PROSITE" id="PS50171"/>
    </source>
</evidence>
<dbReference type="SUPFAM" id="SSF88723">
    <property type="entry name" value="PIN domain-like"/>
    <property type="match status" value="1"/>
</dbReference>
<dbReference type="Pfam" id="PF00867">
    <property type="entry name" value="XPG_I"/>
    <property type="match status" value="1"/>
</dbReference>
<dbReference type="OrthoDB" id="10250970at2759"/>
<dbReference type="Proteomes" id="UP000188320">
    <property type="component" value="Unassembled WGS sequence"/>
</dbReference>
<evidence type="ECO:0000256" key="9">
    <source>
        <dbReference type="ARBA" id="ARBA00022763"/>
    </source>
</evidence>
<dbReference type="InterPro" id="IPR000690">
    <property type="entry name" value="Matrin/U1-C_Znf_C2H2"/>
</dbReference>
<proteinExistence type="inferred from homology"/>
<dbReference type="EMBL" id="LSSK01001163">
    <property type="protein sequence ID" value="OMH80517.1"/>
    <property type="molecule type" value="Genomic_DNA"/>
</dbReference>
<dbReference type="Gene3D" id="3.40.50.1010">
    <property type="entry name" value="5'-nuclease"/>
    <property type="match status" value="1"/>
</dbReference>
<dbReference type="GO" id="GO:0005686">
    <property type="term" value="C:U2 snRNP"/>
    <property type="evidence" value="ECO:0007669"/>
    <property type="project" value="TreeGrafter"/>
</dbReference>
<comment type="cofactor">
    <cofactor evidence="20">
        <name>Mg(2+)</name>
        <dbReference type="ChEBI" id="CHEBI:18420"/>
    </cofactor>
    <text evidence="20">Binds 2 magnesium ions per subunit. They probably participate in the reaction catalyzed by the enzyme. May bind an additional third magnesium ion after substrate binding.</text>
</comment>
<dbReference type="Gene3D" id="2.60.40.2690">
    <property type="match status" value="1"/>
</dbReference>
<evidence type="ECO:0000256" key="14">
    <source>
        <dbReference type="ARBA" id="ARBA00022842"/>
    </source>
</evidence>
<evidence type="ECO:0000256" key="20">
    <source>
        <dbReference type="HAMAP-Rule" id="MF_03140"/>
    </source>
</evidence>
<comment type="subcellular location">
    <subcellularLocation>
        <location evidence="20">Nucleus</location>
        <location evidence="20">Nucleolus</location>
    </subcellularLocation>
    <subcellularLocation>
        <location evidence="20">Nucleus</location>
        <location evidence="20">Nucleoplasm</location>
    </subcellularLocation>
    <subcellularLocation>
        <location evidence="20">Mitochondrion</location>
    </subcellularLocation>
    <text evidence="20">Resides mostly in the nucleoli and relocalizes to the nucleoplasm upon DNA damage.</text>
</comment>
<keyword evidence="5 20" id="KW-0540">Nuclease</keyword>
<keyword evidence="11 20" id="KW-0378">Hydrolase</keyword>
<dbReference type="PRINTS" id="PR00853">
    <property type="entry name" value="XPGRADSUPER"/>
</dbReference>
<dbReference type="EC" id="3.1.-.-" evidence="20"/>
<dbReference type="Pfam" id="PF00752">
    <property type="entry name" value="XPG_N"/>
    <property type="match status" value="1"/>
</dbReference>
<keyword evidence="24" id="KW-1185">Reference proteome</keyword>
<gene>
    <name evidence="23" type="ORF">AX774_g5004</name>
    <name evidence="22" type="ORF">AX774_g6037</name>
</gene>
<dbReference type="PANTHER" id="PTHR23205">
    <property type="entry name" value="SPLICING FACTOR 3A SUBUNIT 2"/>
    <property type="match status" value="1"/>
</dbReference>
<dbReference type="EMBL" id="LSSK01000873">
    <property type="protein sequence ID" value="OMH81529.1"/>
    <property type="molecule type" value="Genomic_DNA"/>
</dbReference>
<dbReference type="SMART" id="SM01050">
    <property type="entry name" value="CactinC_cactus"/>
    <property type="match status" value="1"/>
</dbReference>
<dbReference type="InterPro" id="IPR006086">
    <property type="entry name" value="XPG-I_dom"/>
</dbReference>
<evidence type="ECO:0000256" key="4">
    <source>
        <dbReference type="ARBA" id="ARBA00022705"/>
    </source>
</evidence>
<keyword evidence="14 20" id="KW-0460">Magnesium</keyword>
<dbReference type="GO" id="GO:0005739">
    <property type="term" value="C:mitochondrion"/>
    <property type="evidence" value="ECO:0007669"/>
    <property type="project" value="UniProtKB-SubCell"/>
</dbReference>
<dbReference type="InterPro" id="IPR008918">
    <property type="entry name" value="HhH2"/>
</dbReference>
<evidence type="ECO:0000313" key="23">
    <source>
        <dbReference type="EMBL" id="OMH81529.1"/>
    </source>
</evidence>
<dbReference type="GO" id="GO:0006284">
    <property type="term" value="P:base-excision repair"/>
    <property type="evidence" value="ECO:0007669"/>
    <property type="project" value="UniProtKB-UniRule"/>
</dbReference>
<reference evidence="22" key="1">
    <citation type="submission" date="2017-01" db="EMBL/GenBank/DDBJ databases">
        <authorList>
            <person name="Mah S.A."/>
            <person name="Swanson W.J."/>
            <person name="Moy G.W."/>
            <person name="Vacquier V.D."/>
        </authorList>
    </citation>
    <scope>NUCLEOTIDE SEQUENCE [LARGE SCALE GENOMIC DNA]</scope>
    <source>
        <strain evidence="22">COL-18-3</strain>
    </source>
</reference>
<dbReference type="InterPro" id="IPR013087">
    <property type="entry name" value="Znf_C2H2_type"/>
</dbReference>
<dbReference type="InterPro" id="IPR003604">
    <property type="entry name" value="Matrin/U1-like-C_Znf_C2H2"/>
</dbReference>
<dbReference type="GO" id="GO:0003677">
    <property type="term" value="F:DNA binding"/>
    <property type="evidence" value="ECO:0007669"/>
    <property type="project" value="UniProtKB-UniRule"/>
</dbReference>
<dbReference type="InterPro" id="IPR006084">
    <property type="entry name" value="XPG/Rad2"/>
</dbReference>
<dbReference type="InterPro" id="IPR031781">
    <property type="entry name" value="SF3A2_dom"/>
</dbReference>
<reference evidence="24" key="2">
    <citation type="submission" date="2017-01" db="EMBL/GenBank/DDBJ databases">
        <authorList>
            <person name="Wang Y."/>
            <person name="White M."/>
            <person name="Kvist S."/>
            <person name="Moncalvo J.-M."/>
        </authorList>
    </citation>
    <scope>NUCLEOTIDE SEQUENCE [LARGE SCALE GENOMIC DNA]</scope>
    <source>
        <strain evidence="24">COL-18-3</strain>
    </source>
</reference>
<dbReference type="HAMAP" id="MF_00614">
    <property type="entry name" value="Fen"/>
    <property type="match status" value="1"/>
</dbReference>
<dbReference type="PROSITE" id="PS50171">
    <property type="entry name" value="ZF_MATRIN"/>
    <property type="match status" value="1"/>
</dbReference>
<evidence type="ECO:0000256" key="15">
    <source>
        <dbReference type="ARBA" id="ARBA00023128"/>
    </source>
</evidence>
<dbReference type="InterPro" id="IPR052092">
    <property type="entry name" value="SF3A2"/>
</dbReference>
<evidence type="ECO:0000256" key="2">
    <source>
        <dbReference type="ARBA" id="ARBA00022553"/>
    </source>
</evidence>
<evidence type="ECO:0000256" key="7">
    <source>
        <dbReference type="ARBA" id="ARBA00022728"/>
    </source>
</evidence>
<protein>
    <recommendedName>
        <fullName evidence="20">Flap endonuclease 1</fullName>
        <shortName evidence="20">FEN-1</shortName>
        <ecNumber evidence="20">3.1.-.-</ecNumber>
    </recommendedName>
    <alternativeName>
        <fullName evidence="20">Flap structure-specific endonuclease 1</fullName>
    </alternativeName>
</protein>
<comment type="function">
    <text evidence="20">Structure-specific nuclease with 5'-flap endonuclease and 5'-3' exonuclease activities involved in DNA replication and repair. During DNA replication, cleaves the 5'-overhanging flap structure that is generated by displacement synthesis when DNA polymerase encounters the 5'-end of a downstream Okazaki fragment. It enters the flap from the 5'-end and then tracks to cleave the flap base, leaving a nick for ligation. Also involved in the long patch base excision repair (LP-BER) pathway, by cleaving within the apurinic/apyrimidinic (AP) site-terminated flap. Acts as a genome stabilization factor that prevents flaps from equilibrating into structures that lead to duplications and deletions. Also possesses 5'-3' exonuclease activity on nicked or gapped double-stranded DNA, and exhibits RNase H activity. Also involved in replication and repair of rDNA and in repairing mitochondrial DNA.</text>
</comment>
<keyword evidence="8 20" id="KW-0255">Endonuclease</keyword>
<dbReference type="SMART" id="SM00484">
    <property type="entry name" value="XPGI"/>
    <property type="match status" value="1"/>
</dbReference>
<dbReference type="InterPro" id="IPR006085">
    <property type="entry name" value="XPG_DNA_repair_N"/>
</dbReference>
<dbReference type="GO" id="GO:0005654">
    <property type="term" value="C:nucleoplasm"/>
    <property type="evidence" value="ECO:0007669"/>
    <property type="project" value="UniProtKB-SubCell"/>
</dbReference>
<comment type="similarity">
    <text evidence="19 20">Belongs to the XPG/RAD2 endonuclease family. FEN1 subfamily.</text>
</comment>
<evidence type="ECO:0000256" key="12">
    <source>
        <dbReference type="ARBA" id="ARBA00022833"/>
    </source>
</evidence>
<keyword evidence="9 20" id="KW-0227">DNA damage</keyword>
<dbReference type="PANTHER" id="PTHR23205:SF0">
    <property type="entry name" value="SPLICING FACTOR 3A SUBUNIT 2"/>
    <property type="match status" value="1"/>
</dbReference>
<keyword evidence="10" id="KW-0863">Zinc-finger</keyword>
<dbReference type="SUPFAM" id="SSF57667">
    <property type="entry name" value="beta-beta-alpha zinc fingers"/>
    <property type="match status" value="1"/>
</dbReference>
<dbReference type="InterPro" id="IPR029060">
    <property type="entry name" value="PIN-like_dom_sf"/>
</dbReference>
<dbReference type="FunFam" id="1.10.150.20:FF:000009">
    <property type="entry name" value="Flap endonuclease 1"/>
    <property type="match status" value="1"/>
</dbReference>
<evidence type="ECO:0000256" key="17">
    <source>
        <dbReference type="ARBA" id="ARBA00023204"/>
    </source>
</evidence>
<evidence type="ECO:0000313" key="24">
    <source>
        <dbReference type="Proteomes" id="UP000188320"/>
    </source>
</evidence>
<evidence type="ECO:0000256" key="8">
    <source>
        <dbReference type="ARBA" id="ARBA00022759"/>
    </source>
</evidence>
<sequence>MIDNGIKPLYVFDGKPPELKTGELAKRHDKREKNKADLEKAREEGNVDEINKFVRRSVKVTQKHNEECQRLLRYMGVPFVIAKSEAEAQCAELAKNGVVWAVGSEDMDTLMFKAPVLLRRLTFSEARKLPILEFNLEKILEQLGLSYTEFVDLGILLGCDYCDTIRNVGPKTGLQLLQKHRSIEKIIPNLKANSQTVPENFPYETARELFINPEVYSSSELTIDWHMKPNRDEIVKFLCDENGFNRERIIKSIEKLEKGSKAGLQGRLDTFFKPVAAKDAKSTTPVNGAKKRQAGQSGGTINQAHVRLISNGMDYQNRAGSKPGAGGVMSSSESNVERRERLRKLALETIDLAKDPYFMKNHLGSYECKLCLTLHTNEGSYLAHTQGKKHQTNLARRAALDERDSGPASALKLHQLKTAGTAESRVKKTVVKIGRPGYKVTKIRDPFTRQIGFVFSIMFPDLNSETLPRHRFMSAFEQQIEPPNKIWQYLLFSAEPYENIAFKVQNREVDMRPGKFFTHWDPDSKVFTLQLLFRNERTSSYVPGNYIGMNKPAANPLNPYGSVNS</sequence>
<feature type="domain" description="Matrin-type" evidence="21">
    <location>
        <begin position="366"/>
        <end position="396"/>
    </location>
</feature>
<evidence type="ECO:0000256" key="16">
    <source>
        <dbReference type="ARBA" id="ARBA00023187"/>
    </source>
</evidence>
<dbReference type="GO" id="GO:0008270">
    <property type="term" value="F:zinc ion binding"/>
    <property type="evidence" value="ECO:0007669"/>
    <property type="project" value="UniProtKB-KW"/>
</dbReference>
<dbReference type="GO" id="GO:0000245">
    <property type="term" value="P:spliceosomal complex assembly"/>
    <property type="evidence" value="ECO:0007669"/>
    <property type="project" value="TreeGrafter"/>
</dbReference>
<keyword evidence="6 20" id="KW-0479">Metal-binding</keyword>
<dbReference type="Gene3D" id="3.30.160.60">
    <property type="entry name" value="Classic Zinc Finger"/>
    <property type="match status" value="1"/>
</dbReference>
<accession>A0A1R1PHU0</accession>
<dbReference type="InterPro" id="IPR023426">
    <property type="entry name" value="Flap_endonuc"/>
</dbReference>
<dbReference type="GO" id="GO:0071013">
    <property type="term" value="C:catalytic step 2 spliceosome"/>
    <property type="evidence" value="ECO:0007669"/>
    <property type="project" value="TreeGrafter"/>
</dbReference>
<dbReference type="AlphaFoldDB" id="A0A1R1PHU0"/>